<evidence type="ECO:0000313" key="3">
    <source>
        <dbReference type="Proteomes" id="UP000294563"/>
    </source>
</evidence>
<gene>
    <name evidence="2" type="ORF">BDE40_1320</name>
</gene>
<feature type="transmembrane region" description="Helical" evidence="1">
    <location>
        <begin position="12"/>
        <end position="32"/>
    </location>
</feature>
<comment type="caution">
    <text evidence="2">The sequence shown here is derived from an EMBL/GenBank/DDBJ whole genome shotgun (WGS) entry which is preliminary data.</text>
</comment>
<feature type="transmembrane region" description="Helical" evidence="1">
    <location>
        <begin position="128"/>
        <end position="149"/>
    </location>
</feature>
<sequence>MPDAPSNYSKEYIPPWGVIAICFALGLVFLGMGNADRVFWHLTSVGEPVPGRVVETRSHRVSPRDTYLTFTPRVEFTDPGGVQREMNVKSGSSHYNFRKGDRVTVLWRADDQSVAIELPFKRHFGLSILFWTFTLIGAGLVVLSLWFVFRRWRGRRQVI</sequence>
<reference evidence="2 3" key="1">
    <citation type="submission" date="2019-03" db="EMBL/GenBank/DDBJ databases">
        <title>Genomic Encyclopedia of Archaeal and Bacterial Type Strains, Phase II (KMG-II): from individual species to whole genera.</title>
        <authorList>
            <person name="Goeker M."/>
        </authorList>
    </citation>
    <scope>NUCLEOTIDE SEQUENCE [LARGE SCALE GENOMIC DNA]</scope>
    <source>
        <strain evidence="2 3">DSM 29467</strain>
    </source>
</reference>
<dbReference type="EMBL" id="SOBH01000001">
    <property type="protein sequence ID" value="TDT78016.1"/>
    <property type="molecule type" value="Genomic_DNA"/>
</dbReference>
<dbReference type="Proteomes" id="UP000294563">
    <property type="component" value="Unassembled WGS sequence"/>
</dbReference>
<name>A0A4R7LSH1_9RHOB</name>
<keyword evidence="1" id="KW-0472">Membrane</keyword>
<keyword evidence="1" id="KW-1133">Transmembrane helix</keyword>
<proteinExistence type="predicted"/>
<dbReference type="AlphaFoldDB" id="A0A4R7LSH1"/>
<organism evidence="2 3">
    <name type="scientific">Litoreibacter halocynthiae</name>
    <dbReference type="NCBI Taxonomy" id="1242689"/>
    <lineage>
        <taxon>Bacteria</taxon>
        <taxon>Pseudomonadati</taxon>
        <taxon>Pseudomonadota</taxon>
        <taxon>Alphaproteobacteria</taxon>
        <taxon>Rhodobacterales</taxon>
        <taxon>Roseobacteraceae</taxon>
        <taxon>Litoreibacter</taxon>
    </lineage>
</organism>
<keyword evidence="3" id="KW-1185">Reference proteome</keyword>
<keyword evidence="1" id="KW-0812">Transmembrane</keyword>
<protein>
    <submittedName>
        <fullName evidence="2">Uncharacterized protein DUF3592</fullName>
    </submittedName>
</protein>
<dbReference type="OrthoDB" id="7846919at2"/>
<dbReference type="RefSeq" id="WP_134013602.1">
    <property type="nucleotide sequence ID" value="NZ_SOBH01000001.1"/>
</dbReference>
<evidence type="ECO:0000256" key="1">
    <source>
        <dbReference type="SAM" id="Phobius"/>
    </source>
</evidence>
<evidence type="ECO:0000313" key="2">
    <source>
        <dbReference type="EMBL" id="TDT78016.1"/>
    </source>
</evidence>
<accession>A0A4R7LSH1</accession>